<evidence type="ECO:0008006" key="4">
    <source>
        <dbReference type="Google" id="ProtNLM"/>
    </source>
</evidence>
<feature type="transmembrane region" description="Helical" evidence="1">
    <location>
        <begin position="33"/>
        <end position="54"/>
    </location>
</feature>
<dbReference type="InterPro" id="IPR019099">
    <property type="entry name" value="Uncharacterised_PGPGW_TM"/>
</dbReference>
<comment type="caution">
    <text evidence="2">The sequence shown here is derived from an EMBL/GenBank/DDBJ whole genome shotgun (WGS) entry which is preliminary data.</text>
</comment>
<evidence type="ECO:0000256" key="1">
    <source>
        <dbReference type="SAM" id="Phobius"/>
    </source>
</evidence>
<name>A0A1F6WW67_9BACT</name>
<accession>A0A1F6WW67</accession>
<protein>
    <recommendedName>
        <fullName evidence="4">DUF454 domain-containing protein</fullName>
    </recommendedName>
</protein>
<dbReference type="Proteomes" id="UP000176187">
    <property type="component" value="Unassembled WGS sequence"/>
</dbReference>
<evidence type="ECO:0000313" key="3">
    <source>
        <dbReference type="Proteomes" id="UP000176187"/>
    </source>
</evidence>
<feature type="transmembrane region" description="Helical" evidence="1">
    <location>
        <begin position="7"/>
        <end position="27"/>
    </location>
</feature>
<dbReference type="Pfam" id="PF09656">
    <property type="entry name" value="PGPGW"/>
    <property type="match status" value="1"/>
</dbReference>
<evidence type="ECO:0000313" key="2">
    <source>
        <dbReference type="EMBL" id="OGI85995.1"/>
    </source>
</evidence>
<dbReference type="AlphaFoldDB" id="A0A1F6WW67"/>
<proteinExistence type="predicted"/>
<sequence>MKKKAKRFLVLATGIIFIILGLLGTVLPFLQGFLFIAIGLMLLSFYFPKVRLWIEKHSEKYPRLFLIVKKVENFMIKIIGEI</sequence>
<organism evidence="2 3">
    <name type="scientific">Candidatus Nomurabacteria bacterium RIFCSPLOWO2_01_FULL_41_12</name>
    <dbReference type="NCBI Taxonomy" id="1801774"/>
    <lineage>
        <taxon>Bacteria</taxon>
        <taxon>Candidatus Nomuraibacteriota</taxon>
    </lineage>
</organism>
<keyword evidence="1" id="KW-0472">Membrane</keyword>
<reference evidence="2 3" key="1">
    <citation type="journal article" date="2016" name="Nat. Commun.">
        <title>Thousands of microbial genomes shed light on interconnected biogeochemical processes in an aquifer system.</title>
        <authorList>
            <person name="Anantharaman K."/>
            <person name="Brown C.T."/>
            <person name="Hug L.A."/>
            <person name="Sharon I."/>
            <person name="Castelle C.J."/>
            <person name="Probst A.J."/>
            <person name="Thomas B.C."/>
            <person name="Singh A."/>
            <person name="Wilkins M.J."/>
            <person name="Karaoz U."/>
            <person name="Brodie E.L."/>
            <person name="Williams K.H."/>
            <person name="Hubbard S.S."/>
            <person name="Banfield J.F."/>
        </authorList>
    </citation>
    <scope>NUCLEOTIDE SEQUENCE [LARGE SCALE GENOMIC DNA]</scope>
</reference>
<keyword evidence="1" id="KW-1133">Transmembrane helix</keyword>
<dbReference type="EMBL" id="MFUY01000017">
    <property type="protein sequence ID" value="OGI85995.1"/>
    <property type="molecule type" value="Genomic_DNA"/>
</dbReference>
<gene>
    <name evidence="2" type="ORF">A3A05_02695</name>
</gene>
<keyword evidence="1" id="KW-0812">Transmembrane</keyword>